<protein>
    <recommendedName>
        <fullName evidence="4">Peptidase C14 caspase domain-containing protein</fullName>
    </recommendedName>
</protein>
<evidence type="ECO:0000313" key="8">
    <source>
        <dbReference type="Proteomes" id="UP000281468"/>
    </source>
</evidence>
<dbReference type="PANTHER" id="PTHR48104">
    <property type="entry name" value="METACASPASE-4"/>
    <property type="match status" value="1"/>
</dbReference>
<evidence type="ECO:0000259" key="4">
    <source>
        <dbReference type="Pfam" id="PF00656"/>
    </source>
</evidence>
<feature type="compositionally biased region" description="Basic and acidic residues" evidence="3">
    <location>
        <begin position="81"/>
        <end position="98"/>
    </location>
</feature>
<dbReference type="PANTHER" id="PTHR48104:SF30">
    <property type="entry name" value="METACASPASE-1"/>
    <property type="match status" value="1"/>
</dbReference>
<dbReference type="Proteomes" id="UP000281468">
    <property type="component" value="Unassembled WGS sequence"/>
</dbReference>
<dbReference type="EMBL" id="QWIO01001375">
    <property type="protein sequence ID" value="RMY73034.1"/>
    <property type="molecule type" value="Genomic_DNA"/>
</dbReference>
<feature type="domain" description="Peptidase C14 caspase" evidence="4">
    <location>
        <begin position="144"/>
        <end position="447"/>
    </location>
</feature>
<dbReference type="GO" id="GO:0006508">
    <property type="term" value="P:proteolysis"/>
    <property type="evidence" value="ECO:0007669"/>
    <property type="project" value="InterPro"/>
</dbReference>
<evidence type="ECO:0000256" key="3">
    <source>
        <dbReference type="SAM" id="MobiDB-lite"/>
    </source>
</evidence>
<feature type="region of interest" description="Disordered" evidence="3">
    <location>
        <begin position="1"/>
        <end position="122"/>
    </location>
</feature>
<feature type="region of interest" description="Disordered" evidence="3">
    <location>
        <begin position="466"/>
        <end position="490"/>
    </location>
</feature>
<name>A0A3M7EAG4_HORWE</name>
<dbReference type="InterPro" id="IPR050452">
    <property type="entry name" value="Metacaspase"/>
</dbReference>
<evidence type="ECO:0000313" key="6">
    <source>
        <dbReference type="EMBL" id="RMZ09407.1"/>
    </source>
</evidence>
<dbReference type="Gene3D" id="3.40.50.12660">
    <property type="match status" value="2"/>
</dbReference>
<proteinExistence type="inferred from homology"/>
<evidence type="ECO:0000256" key="1">
    <source>
        <dbReference type="ARBA" id="ARBA00009005"/>
    </source>
</evidence>
<keyword evidence="2" id="KW-0175">Coiled coil</keyword>
<dbReference type="AlphaFoldDB" id="A0A3M7EAG4"/>
<dbReference type="GO" id="GO:0004197">
    <property type="term" value="F:cysteine-type endopeptidase activity"/>
    <property type="evidence" value="ECO:0007669"/>
    <property type="project" value="InterPro"/>
</dbReference>
<evidence type="ECO:0000256" key="2">
    <source>
        <dbReference type="SAM" id="Coils"/>
    </source>
</evidence>
<feature type="coiled-coil region" evidence="2">
    <location>
        <begin position="609"/>
        <end position="636"/>
    </location>
</feature>
<organism evidence="5 7">
    <name type="scientific">Hortaea werneckii</name>
    <name type="common">Black yeast</name>
    <name type="synonym">Cladosporium werneckii</name>
    <dbReference type="NCBI Taxonomy" id="91943"/>
    <lineage>
        <taxon>Eukaryota</taxon>
        <taxon>Fungi</taxon>
        <taxon>Dikarya</taxon>
        <taxon>Ascomycota</taxon>
        <taxon>Pezizomycotina</taxon>
        <taxon>Dothideomycetes</taxon>
        <taxon>Dothideomycetidae</taxon>
        <taxon>Mycosphaerellales</taxon>
        <taxon>Teratosphaeriaceae</taxon>
        <taxon>Hortaea</taxon>
    </lineage>
</organism>
<comment type="caution">
    <text evidence="5">The sequence shown here is derived from an EMBL/GenBank/DDBJ whole genome shotgun (WGS) entry which is preliminary data.</text>
</comment>
<dbReference type="VEuPathDB" id="FungiDB:BTJ68_10695"/>
<accession>A0A3M7EAG4</accession>
<sequence length="652" mass="71009">MSPQQPTTKTPSTTPKPTSSSAHSTPPSTAPTGQKASPGTPAQPARSPPAPHATQSNRGASGVQPARQPFLPGGTGSSPRQPHDPKPLKPFRLGDKKPPQTSTQVQTKKAVSASKDLQRAGSKTAIHDEVLRAPMAHNGSRPARKKSLVIGINYVGSQHELEGCHQDVHNVREFLQAVGYSDDQQSQVVMRDDQYTDPRGPYWPTGDNMLAAMDWLISEPGTVNFLHYSGHGGQVPSDDYRTSGFDDTIVPVDYETQGQIPSGVLHQALVTKLPPDSTLFVVFDCCHSGSAIELPYVYRTDQDGNVNLLDNVEAGMRLIGSASHLLQGHLSKAKIGEAKSLLAGATDFFKGLTHQQASVDQYGLDESDTVDSYASEGAKNVWMYSGCRDDQTSADASIQGSHVGAMSWAFLNSMKEYGPQQTFVQVLQHTRQLLKGNYAQVPQLSVGTVQTEKPFQGLIWKPITQPAKAGGMAPKKRKRSPEQHPSDPQTVELSQYYQLPFTIRPSDLSLHAMHDNKTPLSYNHGPRAEYQLGPLIPYAVHAATLKEKLDSLAADRAKLESMYADAYALSQRAKGQLELHELHRSGFLTVRQADGEDDLASAAEWTKTRSVLRASLVDAERKMEEAKQEANARRLRGIGKGDEAADAVRFLH</sequence>
<evidence type="ECO:0000313" key="7">
    <source>
        <dbReference type="Proteomes" id="UP000269539"/>
    </source>
</evidence>
<dbReference type="EMBL" id="QWIQ01000080">
    <property type="protein sequence ID" value="RMZ09407.1"/>
    <property type="molecule type" value="Genomic_DNA"/>
</dbReference>
<comment type="similarity">
    <text evidence="1">Belongs to the peptidase C14B family.</text>
</comment>
<gene>
    <name evidence="6" type="ORF">D0862_03619</name>
    <name evidence="5" type="ORF">D0864_10302</name>
</gene>
<dbReference type="Proteomes" id="UP000269539">
    <property type="component" value="Unassembled WGS sequence"/>
</dbReference>
<dbReference type="Pfam" id="PF00656">
    <property type="entry name" value="Peptidase_C14"/>
    <property type="match status" value="1"/>
</dbReference>
<feature type="compositionally biased region" description="Polar residues" evidence="3">
    <location>
        <begin position="99"/>
        <end position="109"/>
    </location>
</feature>
<dbReference type="GO" id="GO:0005737">
    <property type="term" value="C:cytoplasm"/>
    <property type="evidence" value="ECO:0007669"/>
    <property type="project" value="TreeGrafter"/>
</dbReference>
<feature type="compositionally biased region" description="Low complexity" evidence="3">
    <location>
        <begin position="1"/>
        <end position="32"/>
    </location>
</feature>
<dbReference type="InterPro" id="IPR011600">
    <property type="entry name" value="Pept_C14_caspase"/>
</dbReference>
<evidence type="ECO:0000313" key="5">
    <source>
        <dbReference type="EMBL" id="RMY73034.1"/>
    </source>
</evidence>
<reference evidence="7 8" key="1">
    <citation type="journal article" date="2018" name="BMC Genomics">
        <title>Genomic evidence for intraspecific hybridization in a clonal and extremely halotolerant yeast.</title>
        <authorList>
            <person name="Gostincar C."/>
            <person name="Stajich J.E."/>
            <person name="Zupancic J."/>
            <person name="Zalar P."/>
            <person name="Gunde-Cimerman N."/>
        </authorList>
    </citation>
    <scope>NUCLEOTIDE SEQUENCE [LARGE SCALE GENOMIC DNA]</scope>
    <source>
        <strain evidence="5 7">EXF-10513</strain>
        <strain evidence="6 8">EXF-171</strain>
    </source>
</reference>